<feature type="coiled-coil region" evidence="3">
    <location>
        <begin position="1048"/>
        <end position="1079"/>
    </location>
</feature>
<dbReference type="PANTHER" id="PTHR31095:SF3">
    <property type="entry name" value="RIKEN CDNA 9930021J03 GENE"/>
    <property type="match status" value="1"/>
</dbReference>
<dbReference type="EMBL" id="LR783384">
    <property type="protein sequence ID" value="CAB3226165.1"/>
    <property type="molecule type" value="mRNA"/>
</dbReference>
<sequence length="1501" mass="168600">MDDENSNQHFVENVEKDVKECDSETEDMSKTKSHEVSTGLRIINEIIKQNKTICWPFMEPVDTEGLGLWDYELKIKEPMWLNKILENIDQDHYNSLSDIARDFRLMVENCYRYNTTDHPISKKAKRLEMFFESKLALLSRVIQDSVTVAKTSNGRFATKLENFTSENSRSTKGNGLSNGNSDYFNANDFDNQPHLVYDFVRCEEAVMAEDEKQASYRERKQQQALYQQVAAVFVNGLETPENLNTIKTCSVLPEIGLFFHLNEGLLKLPELSMYCLEMGLLIPSDSLYLAKVMTSFLSTYYERNLISQRQPMSFNVWNNRLKLKINKWFEVVRKHLSFVVAADKLCLSVEFFEALHWKNPFESEDRKTFLELSYYQKAQIIKALCDNQTSTQSVQNNIANLPSEQLRPMDLGEDVEGNLYIYFPQFCGDDVRIYRQRKYGDFTPVDCPVPEILDQSAAISLDNPVDKTSPVPINLLDMDIPPKENLDTSAPEVLNSEMLEDKSTLNEIPDRSSLTDEKNAENLTSNLSELVTTGSESVDDEIKQEDSELTMLGEEKTVLPDESNVQSCEEKDTVTKPSLDDVKLITDPNNDIANVFVENDPTSENKAAVRNEDNENDDSEIVSSPMDIKKEEEILTNFDDVGEISVASSLNTTQDEICESGADEQSIDKEYSPKTPKKRGRKKLNSIPDFSEGIRRSSRKRASVNYSKMMIEREVEEEKKPKVAVTPKKRGRKPAKKYRKPIPIEEPVCEFGTVDFEMVCDSINALSTLISTIEEERSKAIKVKKPSIITKNVTTLLERLRWLLDELLPWETRLEKAKFDAKIRLKKEHDEIIHKATTGNAFNAVDSRGDPWEEEISNKSALISIENSSTRSGTPNPLYLEESDSESDRELRRSKRKPKRYEEDEDYVCESSDDEMLSALPSSFMYDEFDEGRKRLLPAALDELEDVLSHNVPALKRIITRERQDDDPDGGAMALNERRTRQRSKRENKVFRKVLYLALKHHQSCGPSLLPLIRHDQVEITEVVDRILAKDAVARQQRKATREQEDRKRRLALQAQRQKTRLQQKKERKENAAQEECVEIVGETTWSPSKKPSLLADSPAYRVQDNETVENVIIRLQNGKVCPALRFTDGRIAPIVRVDNDTKPAASFDDLTSGFSRNKTQNAENKVPYISLTGNRKRALASILRKPTPKKQQMDMTTSEPGINVNDNDTTISASSASQAPDTSKAPAVCVQSVAKTNPVSVKFVHQSISDPPANNNTTTNLSSALTKPSGQFINLVLSNQARQQTTASHTSNYRASPTGVGSLGKFVVKVNPRVLNIARPLVSQQSSTGYQPVCTGSVIASKPVSVVGTRVTQIGSSVATGNAMTVMPQPSLVRCQAEPPSGNQQPQAYKPIQQTSVVAASALAIPASATNVPSQPTHQLRVLPTLVAPVPVVQPVHIVPTVAPQAMAIPVQTRPVLLVSSQARPAVNVTSYQPPPSLPSTSQQPQRYVFSPYSQGQGQA</sequence>
<protein>
    <submittedName>
        <fullName evidence="6">Bromodomain-containing protein 3</fullName>
    </submittedName>
</protein>
<evidence type="ECO:0000256" key="1">
    <source>
        <dbReference type="ARBA" id="ARBA00023117"/>
    </source>
</evidence>
<dbReference type="InterPro" id="IPR036427">
    <property type="entry name" value="Bromodomain-like_sf"/>
</dbReference>
<feature type="compositionally biased region" description="Basic residues" evidence="4">
    <location>
        <begin position="675"/>
        <end position="684"/>
    </location>
</feature>
<proteinExistence type="evidence at transcript level"/>
<feature type="region of interest" description="Disordered" evidence="4">
    <location>
        <begin position="962"/>
        <end position="985"/>
    </location>
</feature>
<dbReference type="Gene3D" id="1.20.920.10">
    <property type="entry name" value="Bromodomain-like"/>
    <property type="match status" value="1"/>
</dbReference>
<feature type="compositionally biased region" description="Basic and acidic residues" evidence="4">
    <location>
        <begin position="12"/>
        <end position="33"/>
    </location>
</feature>
<feature type="domain" description="Bromo" evidence="5">
    <location>
        <begin position="49"/>
        <end position="121"/>
    </location>
</feature>
<feature type="region of interest" description="Disordered" evidence="4">
    <location>
        <begin position="1469"/>
        <end position="1501"/>
    </location>
</feature>
<name>A0A6F9D8B4_9ASCI</name>
<feature type="region of interest" description="Disordered" evidence="4">
    <location>
        <begin position="863"/>
        <end position="906"/>
    </location>
</feature>
<feature type="compositionally biased region" description="Polar residues" evidence="4">
    <location>
        <begin position="863"/>
        <end position="875"/>
    </location>
</feature>
<evidence type="ECO:0000313" key="6">
    <source>
        <dbReference type="EMBL" id="CAB3226165.1"/>
    </source>
</evidence>
<dbReference type="PANTHER" id="PTHR31095">
    <property type="entry name" value="RIKEN CDNA 9930021J03 GENE"/>
    <property type="match status" value="1"/>
</dbReference>
<evidence type="ECO:0000256" key="3">
    <source>
        <dbReference type="SAM" id="Coils"/>
    </source>
</evidence>
<dbReference type="SUPFAM" id="SSF47370">
    <property type="entry name" value="Bromodomain"/>
    <property type="match status" value="1"/>
</dbReference>
<accession>A0A6F9D8B4</accession>
<dbReference type="Pfam" id="PF23450">
    <property type="entry name" value="KIAA2026_hel"/>
    <property type="match status" value="1"/>
</dbReference>
<keyword evidence="3" id="KW-0175">Coiled coil</keyword>
<dbReference type="InterPro" id="IPR056522">
    <property type="entry name" value="KIAA2026_hel"/>
</dbReference>
<dbReference type="PRINTS" id="PR00503">
    <property type="entry name" value="BROMODOMAIN"/>
</dbReference>
<dbReference type="InterPro" id="IPR001487">
    <property type="entry name" value="Bromodomain"/>
</dbReference>
<organism evidence="6">
    <name type="scientific">Phallusia mammillata</name>
    <dbReference type="NCBI Taxonomy" id="59560"/>
    <lineage>
        <taxon>Eukaryota</taxon>
        <taxon>Metazoa</taxon>
        <taxon>Chordata</taxon>
        <taxon>Tunicata</taxon>
        <taxon>Ascidiacea</taxon>
        <taxon>Phlebobranchia</taxon>
        <taxon>Ascidiidae</taxon>
        <taxon>Phallusia</taxon>
    </lineage>
</organism>
<dbReference type="Pfam" id="PF00439">
    <property type="entry name" value="Bromodomain"/>
    <property type="match status" value="1"/>
</dbReference>
<evidence type="ECO:0000259" key="5">
    <source>
        <dbReference type="PROSITE" id="PS50014"/>
    </source>
</evidence>
<dbReference type="SMART" id="SM00297">
    <property type="entry name" value="BROMO"/>
    <property type="match status" value="1"/>
</dbReference>
<dbReference type="InterPro" id="IPR040214">
    <property type="entry name" value="BRD10"/>
</dbReference>
<feature type="compositionally biased region" description="Polar residues" evidence="4">
    <location>
        <begin position="1190"/>
        <end position="1222"/>
    </location>
</feature>
<keyword evidence="1 2" id="KW-0103">Bromodomain</keyword>
<feature type="region of interest" description="Disordered" evidence="4">
    <location>
        <begin position="658"/>
        <end position="702"/>
    </location>
</feature>
<feature type="region of interest" description="Disordered" evidence="4">
    <location>
        <begin position="1187"/>
        <end position="1225"/>
    </location>
</feature>
<dbReference type="PROSITE" id="PS50014">
    <property type="entry name" value="BROMODOMAIN_2"/>
    <property type="match status" value="1"/>
</dbReference>
<feature type="region of interest" description="Disordered" evidence="4">
    <location>
        <begin position="1"/>
        <end position="33"/>
    </location>
</feature>
<evidence type="ECO:0000256" key="2">
    <source>
        <dbReference type="PROSITE-ProRule" id="PRU00035"/>
    </source>
</evidence>
<reference evidence="6" key="1">
    <citation type="submission" date="2020-04" db="EMBL/GenBank/DDBJ databases">
        <authorList>
            <person name="Neveu A P."/>
        </authorList>
    </citation>
    <scope>NUCLEOTIDE SEQUENCE</scope>
    <source>
        <tissue evidence="6">Whole embryo</tissue>
    </source>
</reference>
<evidence type="ECO:0000256" key="4">
    <source>
        <dbReference type="SAM" id="MobiDB-lite"/>
    </source>
</evidence>
<gene>
    <name evidence="6" type="primary">Brd3-002</name>
</gene>
<feature type="region of interest" description="Disordered" evidence="4">
    <location>
        <begin position="600"/>
        <end position="628"/>
    </location>
</feature>